<feature type="region of interest" description="Disordered" evidence="1">
    <location>
        <begin position="163"/>
        <end position="205"/>
    </location>
</feature>
<name>A0A4V1IVR3_9FUNG</name>
<feature type="non-terminal residue" evidence="2">
    <location>
        <position position="636"/>
    </location>
</feature>
<feature type="compositionally biased region" description="Polar residues" evidence="1">
    <location>
        <begin position="605"/>
        <end position="617"/>
    </location>
</feature>
<dbReference type="EMBL" id="KZ993347">
    <property type="protein sequence ID" value="RKP04959.1"/>
    <property type="molecule type" value="Genomic_DNA"/>
</dbReference>
<proteinExistence type="predicted"/>
<dbReference type="OrthoDB" id="668540at2759"/>
<feature type="region of interest" description="Disordered" evidence="1">
    <location>
        <begin position="494"/>
        <end position="514"/>
    </location>
</feature>
<feature type="compositionally biased region" description="Basic and acidic residues" evidence="1">
    <location>
        <begin position="1"/>
        <end position="12"/>
    </location>
</feature>
<organism evidence="2 3">
    <name type="scientific">Thamnocephalis sphaerospora</name>
    <dbReference type="NCBI Taxonomy" id="78915"/>
    <lineage>
        <taxon>Eukaryota</taxon>
        <taxon>Fungi</taxon>
        <taxon>Fungi incertae sedis</taxon>
        <taxon>Zoopagomycota</taxon>
        <taxon>Zoopagomycotina</taxon>
        <taxon>Zoopagomycetes</taxon>
        <taxon>Zoopagales</taxon>
        <taxon>Sigmoideomycetaceae</taxon>
        <taxon>Thamnocephalis</taxon>
    </lineage>
</organism>
<dbReference type="Proteomes" id="UP000271241">
    <property type="component" value="Unassembled WGS sequence"/>
</dbReference>
<accession>A0A4V1IVR3</accession>
<feature type="region of interest" description="Disordered" evidence="1">
    <location>
        <begin position="599"/>
        <end position="626"/>
    </location>
</feature>
<sequence>MSRHPSDAHGDTTGHAAHSGGPARDSVAPAPGNNIFQPKAKNRPQGQLAAFLRGRFDHLEGDFQTAELNRSNSAPPAQLPNSLMDRALNADVELPSDDPRLDPSYAAFYYEHSRLDPRLPPPLYAPGQSWQVWSGPGLTAALAGSGASTPVSKETREAFSRYKAQRDDYVGSGRDDPDSGAATPRGAQWGQNDLRPFVPSDAYSPSRRRNLVDMIQDDFPRTPSPVFAQQQKNRAAAAKLAAAAAANGDLDGSSAAMSLLATSAAAPAVASPTPAEHLANQRRFTRTPTAALALDDEHTAAGDHEHLRSVMNATLDELNAEQRMTPQPYRPHQMLSPHHPQRYGTPSTAASMARAFSLRQRLSPPPRSNSTPPSNQLFGRMTPGSAAAAGVPPGYSVDDETELMLAMRGMNLDHGMGAGNSGEYDGGYRARLLQHQLRSQTGSGATSPFAPSALYNSMSAVTDDVGFAGKAAEWGRDDLTGAADLGFGRNVLGSTTGGPVRRPHPPSVNGTGNEFRRASPFTPIGQLAGASAGALQRGPPTDPVMSEYMRRQLAAVSPAPPTSGGSNVDRRMRGPPGSGGPAARDPAILRAELGWSASPVGSAAATASPSFRRQQPQDGYFDPTALGLRSPLLEEF</sequence>
<evidence type="ECO:0000313" key="2">
    <source>
        <dbReference type="EMBL" id="RKP04959.1"/>
    </source>
</evidence>
<gene>
    <name evidence="2" type="ORF">THASP1DRAFT_33218</name>
</gene>
<reference evidence="3" key="1">
    <citation type="journal article" date="2018" name="Nat. Microbiol.">
        <title>Leveraging single-cell genomics to expand the fungal tree of life.</title>
        <authorList>
            <person name="Ahrendt S.R."/>
            <person name="Quandt C.A."/>
            <person name="Ciobanu D."/>
            <person name="Clum A."/>
            <person name="Salamov A."/>
            <person name="Andreopoulos B."/>
            <person name="Cheng J.F."/>
            <person name="Woyke T."/>
            <person name="Pelin A."/>
            <person name="Henrissat B."/>
            <person name="Reynolds N.K."/>
            <person name="Benny G.L."/>
            <person name="Smith M.E."/>
            <person name="James T.Y."/>
            <person name="Grigoriev I.V."/>
        </authorList>
    </citation>
    <scope>NUCLEOTIDE SEQUENCE [LARGE SCALE GENOMIC DNA]</scope>
    <source>
        <strain evidence="3">RSA 1356</strain>
    </source>
</reference>
<feature type="region of interest" description="Disordered" evidence="1">
    <location>
        <begin position="1"/>
        <end position="46"/>
    </location>
</feature>
<evidence type="ECO:0000256" key="1">
    <source>
        <dbReference type="SAM" id="MobiDB-lite"/>
    </source>
</evidence>
<dbReference type="STRING" id="78915.A0A4V1IVR3"/>
<keyword evidence="3" id="KW-1185">Reference proteome</keyword>
<dbReference type="AlphaFoldDB" id="A0A4V1IVR3"/>
<feature type="compositionally biased region" description="Basic and acidic residues" evidence="1">
    <location>
        <begin position="163"/>
        <end position="177"/>
    </location>
</feature>
<feature type="region of interest" description="Disordered" evidence="1">
    <location>
        <begin position="554"/>
        <end position="585"/>
    </location>
</feature>
<protein>
    <submittedName>
        <fullName evidence="2">Uncharacterized protein</fullName>
    </submittedName>
</protein>
<evidence type="ECO:0000313" key="3">
    <source>
        <dbReference type="Proteomes" id="UP000271241"/>
    </source>
</evidence>